<evidence type="ECO:0000313" key="2">
    <source>
        <dbReference type="EMBL" id="HIZ37378.1"/>
    </source>
</evidence>
<keyword evidence="1" id="KW-0472">Membrane</keyword>
<evidence type="ECO:0000256" key="1">
    <source>
        <dbReference type="SAM" id="Phobius"/>
    </source>
</evidence>
<dbReference type="AlphaFoldDB" id="A0A9D2EGL1"/>
<dbReference type="Proteomes" id="UP000824037">
    <property type="component" value="Unassembled WGS sequence"/>
</dbReference>
<protein>
    <submittedName>
        <fullName evidence="2">Uncharacterized protein</fullName>
    </submittedName>
</protein>
<name>A0A9D2EGL1_9MICO</name>
<organism evidence="2 3">
    <name type="scientific">Candidatus Ruania gallistercoris</name>
    <dbReference type="NCBI Taxonomy" id="2838746"/>
    <lineage>
        <taxon>Bacteria</taxon>
        <taxon>Bacillati</taxon>
        <taxon>Actinomycetota</taxon>
        <taxon>Actinomycetes</taxon>
        <taxon>Micrococcales</taxon>
        <taxon>Ruaniaceae</taxon>
        <taxon>Ruania</taxon>
    </lineage>
</organism>
<keyword evidence="1" id="KW-1133">Transmembrane helix</keyword>
<proteinExistence type="predicted"/>
<feature type="transmembrane region" description="Helical" evidence="1">
    <location>
        <begin position="95"/>
        <end position="120"/>
    </location>
</feature>
<feature type="transmembrane region" description="Helical" evidence="1">
    <location>
        <begin position="68"/>
        <end position="88"/>
    </location>
</feature>
<feature type="transmembrane region" description="Helical" evidence="1">
    <location>
        <begin position="27"/>
        <end position="48"/>
    </location>
</feature>
<reference evidence="2" key="2">
    <citation type="submission" date="2021-04" db="EMBL/GenBank/DDBJ databases">
        <authorList>
            <person name="Gilroy R."/>
        </authorList>
    </citation>
    <scope>NUCLEOTIDE SEQUENCE</scope>
    <source>
        <strain evidence="2">ChiGjej4B4-7305</strain>
    </source>
</reference>
<accession>A0A9D2EGL1</accession>
<reference evidence="2" key="1">
    <citation type="journal article" date="2021" name="PeerJ">
        <title>Extensive microbial diversity within the chicken gut microbiome revealed by metagenomics and culture.</title>
        <authorList>
            <person name="Gilroy R."/>
            <person name="Ravi A."/>
            <person name="Getino M."/>
            <person name="Pursley I."/>
            <person name="Horton D.L."/>
            <person name="Alikhan N.F."/>
            <person name="Baker D."/>
            <person name="Gharbi K."/>
            <person name="Hall N."/>
            <person name="Watson M."/>
            <person name="Adriaenssens E.M."/>
            <person name="Foster-Nyarko E."/>
            <person name="Jarju S."/>
            <person name="Secka A."/>
            <person name="Antonio M."/>
            <person name="Oren A."/>
            <person name="Chaudhuri R.R."/>
            <person name="La Ragione R."/>
            <person name="Hildebrand F."/>
            <person name="Pallen M.J."/>
        </authorList>
    </citation>
    <scope>NUCLEOTIDE SEQUENCE</scope>
    <source>
        <strain evidence="2">ChiGjej4B4-7305</strain>
    </source>
</reference>
<gene>
    <name evidence="2" type="ORF">H9815_16500</name>
</gene>
<comment type="caution">
    <text evidence="2">The sequence shown here is derived from an EMBL/GenBank/DDBJ whole genome shotgun (WGS) entry which is preliminary data.</text>
</comment>
<dbReference type="EMBL" id="DXBY01000282">
    <property type="protein sequence ID" value="HIZ37378.1"/>
    <property type="molecule type" value="Genomic_DNA"/>
</dbReference>
<sequence>MTSMSSHPHPAAAAAGRTPELRWLRGVPVMALLLASAASVALLFLPFYGNVGVGAESTGTATLIEVNGSGVVILLALPVLITAVIAVVRGRRAVLVSALCTGLLAVLVLLGIASIGLFYLPRWSLLPSE</sequence>
<keyword evidence="1" id="KW-0812">Transmembrane</keyword>
<evidence type="ECO:0000313" key="3">
    <source>
        <dbReference type="Proteomes" id="UP000824037"/>
    </source>
</evidence>